<feature type="binding site" description="in other chain" evidence="8">
    <location>
        <position position="78"/>
    </location>
    <ligand>
        <name>NADP(+)</name>
        <dbReference type="ChEBI" id="CHEBI:58349"/>
        <note>ligand shared between two neighboring subunits</note>
    </ligand>
</feature>
<dbReference type="GO" id="GO:0003920">
    <property type="term" value="F:GMP reductase activity"/>
    <property type="evidence" value="ECO:0007669"/>
    <property type="project" value="UniProtKB-UniRule"/>
</dbReference>
<feature type="binding site" evidence="8">
    <location>
        <begin position="289"/>
        <end position="293"/>
    </location>
    <ligand>
        <name>GMP</name>
        <dbReference type="ChEBI" id="CHEBI:58115"/>
    </ligand>
</feature>
<comment type="function">
    <text evidence="6 8 11">Catalyzes the irreversible NADPH-dependent deamination of GMP to IMP. It functions in the conversion of nucleobase, nucleoside and nucleotide derivatives of G to A nucleotides, and in maintaining the intracellular balance of A and G nucleotides.</text>
</comment>
<dbReference type="NCBIfam" id="NF003470">
    <property type="entry name" value="PRK05096.1"/>
    <property type="match status" value="1"/>
</dbReference>
<feature type="binding site" evidence="8 10">
    <location>
        <position position="184"/>
    </location>
    <ligand>
        <name>K(+)</name>
        <dbReference type="ChEBI" id="CHEBI:29103"/>
    </ligand>
</feature>
<keyword evidence="2 8" id="KW-0479">Metal-binding</keyword>
<feature type="binding site" description="in other chain" evidence="8">
    <location>
        <begin position="132"/>
        <end position="134"/>
    </location>
    <ligand>
        <name>NADP(+)</name>
        <dbReference type="ChEBI" id="CHEBI:58349"/>
        <note>ligand shared between two neighboring subunits</note>
    </ligand>
</feature>
<feature type="domain" description="IMP dehydrogenase/GMP reductase" evidence="12">
    <location>
        <begin position="10"/>
        <end position="340"/>
    </location>
</feature>
<dbReference type="SUPFAM" id="SSF51412">
    <property type="entry name" value="Inosine monophosphate dehydrogenase (IMPDH)"/>
    <property type="match status" value="1"/>
</dbReference>
<feature type="binding site" evidence="8">
    <location>
        <begin position="26"/>
        <end position="27"/>
    </location>
    <ligand>
        <name>NADP(+)</name>
        <dbReference type="ChEBI" id="CHEBI:58349"/>
        <note>ligand shared between two neighboring subunits</note>
    </ligand>
</feature>
<dbReference type="Proteomes" id="UP000887540">
    <property type="component" value="Unplaced"/>
</dbReference>
<dbReference type="GO" id="GO:1902560">
    <property type="term" value="C:GMP reductase complex"/>
    <property type="evidence" value="ECO:0007669"/>
    <property type="project" value="InterPro"/>
</dbReference>
<keyword evidence="4 8" id="KW-0630">Potassium</keyword>
<dbReference type="InterPro" id="IPR001093">
    <property type="entry name" value="IMP_DH_GMPRt"/>
</dbReference>
<dbReference type="PIRSF" id="PIRSF000235">
    <property type="entry name" value="GMP_reductase"/>
    <property type="match status" value="1"/>
</dbReference>
<dbReference type="GO" id="GO:0046872">
    <property type="term" value="F:metal ion binding"/>
    <property type="evidence" value="ECO:0007669"/>
    <property type="project" value="UniProtKB-KW"/>
</dbReference>
<feature type="binding site" evidence="8">
    <location>
        <begin position="317"/>
        <end position="320"/>
    </location>
    <ligand>
        <name>NADP(+)</name>
        <dbReference type="ChEBI" id="CHEBI:58349"/>
        <note>ligand shared between two neighboring subunits</note>
    </ligand>
</feature>
<dbReference type="InterPro" id="IPR005993">
    <property type="entry name" value="GMPR"/>
</dbReference>
<dbReference type="SMART" id="SM01240">
    <property type="entry name" value="IMPDH"/>
    <property type="match status" value="1"/>
</dbReference>
<evidence type="ECO:0000256" key="6">
    <source>
        <dbReference type="ARBA" id="ARBA00037691"/>
    </source>
</evidence>
<dbReference type="InterPro" id="IPR015875">
    <property type="entry name" value="IMP_DH/GMP_Rdtase_CS"/>
</dbReference>
<comment type="catalytic activity">
    <reaction evidence="7 8 11">
        <text>IMP + NH4(+) + NADP(+) = GMP + NADPH + 2 H(+)</text>
        <dbReference type="Rhea" id="RHEA:17185"/>
        <dbReference type="ChEBI" id="CHEBI:15378"/>
        <dbReference type="ChEBI" id="CHEBI:28938"/>
        <dbReference type="ChEBI" id="CHEBI:57783"/>
        <dbReference type="ChEBI" id="CHEBI:58053"/>
        <dbReference type="ChEBI" id="CHEBI:58115"/>
        <dbReference type="ChEBI" id="CHEBI:58349"/>
        <dbReference type="EC" id="1.7.1.7"/>
    </reaction>
</comment>
<accession>A0A914DQ42</accession>
<dbReference type="GO" id="GO:0006144">
    <property type="term" value="P:purine nucleobase metabolic process"/>
    <property type="evidence" value="ECO:0007669"/>
    <property type="project" value="UniProtKB-KW"/>
</dbReference>
<comment type="subunit">
    <text evidence="8">Homotetramer.</text>
</comment>
<evidence type="ECO:0000256" key="7">
    <source>
        <dbReference type="ARBA" id="ARBA00048616"/>
    </source>
</evidence>
<dbReference type="InterPro" id="IPR050139">
    <property type="entry name" value="GMP_reductase"/>
</dbReference>
<dbReference type="CDD" id="cd00381">
    <property type="entry name" value="IMPDH"/>
    <property type="match status" value="1"/>
</dbReference>
<feature type="binding site" evidence="8 10">
    <location>
        <position position="186"/>
    </location>
    <ligand>
        <name>K(+)</name>
        <dbReference type="ChEBI" id="CHEBI:29103"/>
    </ligand>
</feature>
<feature type="binding site" evidence="8">
    <location>
        <position position="192"/>
    </location>
    <ligand>
        <name>K(+)</name>
        <dbReference type="ChEBI" id="CHEBI:29103"/>
    </ligand>
</feature>
<sequence length="357" mass="39236">MPRIENEPKLDFRDVLLRPKRSNIRSRADVDLNREYIFKHSKKTYNGLPIVASNMDTVGTFEMAKVLASYGLFTTIHKHYTVDEWTNFVSENGKDSKILNNIAVSSGIADQDLVKLREIINKIPGVDYICLDVANGYSEYFVDFIRKVREEFDKHTIFAGNVVTAEMVEQLILSGADVVKVGIGPGSVCTTRKKAGVGYPQLSAVMECADAAHGLGGHVMSDGGCTNPGDVAKAFGAGADFVMIGGLFAGHDQSGGEIIETNGKKFKLFYGMASDTAMKKHYGTVAEYRASEGKTITIPYRGDVNNTIKEILGGVRSACTYIGAQNLKEMPKRTTFVRVYQQMNEMYTPFEVPTTST</sequence>
<evidence type="ECO:0000256" key="5">
    <source>
        <dbReference type="ARBA" id="ARBA00023002"/>
    </source>
</evidence>
<evidence type="ECO:0000256" key="8">
    <source>
        <dbReference type="HAMAP-Rule" id="MF_03195"/>
    </source>
</evidence>
<feature type="binding site" description="in other chain" evidence="8">
    <location>
        <begin position="288"/>
        <end position="289"/>
    </location>
    <ligand>
        <name>NADP(+)</name>
        <dbReference type="ChEBI" id="CHEBI:58349"/>
        <note>ligand shared between two neighboring subunits</note>
    </ligand>
</feature>
<feature type="binding site" evidence="8">
    <location>
        <begin position="271"/>
        <end position="273"/>
    </location>
    <ligand>
        <name>GMP</name>
        <dbReference type="ChEBI" id="CHEBI:58115"/>
    </ligand>
</feature>
<dbReference type="Gene3D" id="3.20.20.70">
    <property type="entry name" value="Aldolase class I"/>
    <property type="match status" value="1"/>
</dbReference>
<keyword evidence="13" id="KW-1185">Reference proteome</keyword>
<evidence type="ECO:0000313" key="13">
    <source>
        <dbReference type="Proteomes" id="UP000887540"/>
    </source>
</evidence>
<keyword evidence="3 8" id="KW-0521">NADP</keyword>
<dbReference type="AlphaFoldDB" id="A0A914DQ42"/>
<feature type="binding site" evidence="8">
    <location>
        <position position="189"/>
    </location>
    <ligand>
        <name>K(+)</name>
        <dbReference type="ChEBI" id="CHEBI:29103"/>
    </ligand>
</feature>
<feature type="active site" description="Proton donor/acceptor" evidence="8">
    <location>
        <position position="191"/>
    </location>
</feature>
<feature type="binding site" description="in other chain" evidence="8">
    <location>
        <position position="272"/>
    </location>
    <ligand>
        <name>NADP(+)</name>
        <dbReference type="ChEBI" id="CHEBI:58349"/>
        <note>ligand shared between two neighboring subunits</note>
    </ligand>
</feature>
<feature type="binding site" evidence="8">
    <location>
        <begin position="245"/>
        <end position="246"/>
    </location>
    <ligand>
        <name>GMP</name>
        <dbReference type="ChEBI" id="CHEBI:58115"/>
    </ligand>
</feature>
<evidence type="ECO:0000256" key="1">
    <source>
        <dbReference type="ARBA" id="ARBA00022631"/>
    </source>
</evidence>
<evidence type="ECO:0000256" key="9">
    <source>
        <dbReference type="PIRSR" id="PIRSR000235-1"/>
    </source>
</evidence>
<evidence type="ECO:0000259" key="12">
    <source>
        <dbReference type="Pfam" id="PF00478"/>
    </source>
</evidence>
<dbReference type="PANTHER" id="PTHR43170:SF5">
    <property type="entry name" value="GMP REDUCTASE"/>
    <property type="match status" value="1"/>
</dbReference>
<feature type="active site" description="Thioimidate intermediate" evidence="8 9">
    <location>
        <position position="189"/>
    </location>
</feature>
<dbReference type="EC" id="1.7.1.7" evidence="8"/>
<evidence type="ECO:0000256" key="11">
    <source>
        <dbReference type="RuleBase" id="RU003929"/>
    </source>
</evidence>
<name>A0A914DQ42_9BILA</name>
<dbReference type="HAMAP" id="MF_00596">
    <property type="entry name" value="GMP_reduct_type1"/>
    <property type="match status" value="1"/>
</dbReference>
<evidence type="ECO:0000256" key="10">
    <source>
        <dbReference type="PIRSR" id="PIRSR000235-3"/>
    </source>
</evidence>
<dbReference type="PROSITE" id="PS00487">
    <property type="entry name" value="IMP_DH_GMP_RED"/>
    <property type="match status" value="1"/>
</dbReference>
<organism evidence="13 14">
    <name type="scientific">Acrobeloides nanus</name>
    <dbReference type="NCBI Taxonomy" id="290746"/>
    <lineage>
        <taxon>Eukaryota</taxon>
        <taxon>Metazoa</taxon>
        <taxon>Ecdysozoa</taxon>
        <taxon>Nematoda</taxon>
        <taxon>Chromadorea</taxon>
        <taxon>Rhabditida</taxon>
        <taxon>Tylenchina</taxon>
        <taxon>Cephalobomorpha</taxon>
        <taxon>Cephaloboidea</taxon>
        <taxon>Cephalobidae</taxon>
        <taxon>Acrobeloides</taxon>
    </lineage>
</organism>
<dbReference type="PANTHER" id="PTHR43170">
    <property type="entry name" value="GMP REDUCTASE"/>
    <property type="match status" value="1"/>
</dbReference>
<evidence type="ECO:0000256" key="4">
    <source>
        <dbReference type="ARBA" id="ARBA00022958"/>
    </source>
</evidence>
<dbReference type="InterPro" id="IPR013785">
    <property type="entry name" value="Aldolase_TIM"/>
</dbReference>
<dbReference type="FunFam" id="3.20.20.70:FF:000012">
    <property type="entry name" value="GMP reductase"/>
    <property type="match status" value="1"/>
</dbReference>
<keyword evidence="5 8" id="KW-0560">Oxidoreductase</keyword>
<evidence type="ECO:0000313" key="14">
    <source>
        <dbReference type="WBParaSite" id="ACRNAN_scaffold3182.g31527.t1"/>
    </source>
</evidence>
<dbReference type="GO" id="GO:0006163">
    <property type="term" value="P:purine nucleotide metabolic process"/>
    <property type="evidence" value="ECO:0007669"/>
    <property type="project" value="UniProtKB-UniRule"/>
</dbReference>
<evidence type="ECO:0000256" key="2">
    <source>
        <dbReference type="ARBA" id="ARBA00022723"/>
    </source>
</evidence>
<dbReference type="WBParaSite" id="ACRNAN_scaffold3182.g31527.t1">
    <property type="protein sequence ID" value="ACRNAN_scaffold3182.g31527.t1"/>
    <property type="gene ID" value="ACRNAN_scaffold3182.g31527"/>
</dbReference>
<protein>
    <recommendedName>
        <fullName evidence="8">GMP reductase</fullName>
        <shortName evidence="8">GMPR</shortName>
        <ecNumber evidence="8">1.7.1.7</ecNumber>
    </recommendedName>
    <alternativeName>
        <fullName evidence="8">Guanosine 5'-monophosphate oxidoreductase</fullName>
        <shortName evidence="8">Guanosine monophosphate reductase</shortName>
    </alternativeName>
</protein>
<dbReference type="Pfam" id="PF00478">
    <property type="entry name" value="IMPDH"/>
    <property type="match status" value="1"/>
</dbReference>
<dbReference type="NCBIfam" id="TIGR01305">
    <property type="entry name" value="GMP_reduct_1"/>
    <property type="match status" value="1"/>
</dbReference>
<feature type="binding site" description="in other chain" evidence="8">
    <location>
        <begin position="183"/>
        <end position="184"/>
    </location>
    <ligand>
        <name>NADP(+)</name>
        <dbReference type="ChEBI" id="CHEBI:58349"/>
        <note>ligand shared between two neighboring subunits</note>
    </ligand>
</feature>
<feature type="binding site" evidence="8">
    <location>
        <begin position="222"/>
        <end position="224"/>
    </location>
    <ligand>
        <name>GMP</name>
        <dbReference type="ChEBI" id="CHEBI:58115"/>
    </ligand>
</feature>
<keyword evidence="1 8" id="KW-0659">Purine metabolism</keyword>
<reference evidence="14" key="1">
    <citation type="submission" date="2022-11" db="UniProtKB">
        <authorList>
            <consortium name="WormBaseParasite"/>
        </authorList>
    </citation>
    <scope>IDENTIFICATION</scope>
</reference>
<evidence type="ECO:0000256" key="3">
    <source>
        <dbReference type="ARBA" id="ARBA00022857"/>
    </source>
</evidence>
<proteinExistence type="inferred from homology"/>
<comment type="similarity">
    <text evidence="8">Belongs to the IMPDH/GMPR family. GuaC type 1 subfamily.</text>
</comment>